<dbReference type="InterPro" id="IPR036249">
    <property type="entry name" value="Thioredoxin-like_sf"/>
</dbReference>
<gene>
    <name evidence="2" type="ORF">C7B47_07070</name>
</gene>
<dbReference type="Proteomes" id="UP000242705">
    <property type="component" value="Unassembled WGS sequence"/>
</dbReference>
<feature type="domain" description="Glutaredoxin" evidence="1">
    <location>
        <begin position="4"/>
        <end position="60"/>
    </location>
</feature>
<evidence type="ECO:0000313" key="3">
    <source>
        <dbReference type="Proteomes" id="UP000242705"/>
    </source>
</evidence>
<dbReference type="CDD" id="cd02976">
    <property type="entry name" value="NrdH"/>
    <property type="match status" value="1"/>
</dbReference>
<organism evidence="2 3">
    <name type="scientific">Sulfobacillus thermosulfidooxidans</name>
    <dbReference type="NCBI Taxonomy" id="28034"/>
    <lineage>
        <taxon>Bacteria</taxon>
        <taxon>Bacillati</taxon>
        <taxon>Bacillota</taxon>
        <taxon>Clostridia</taxon>
        <taxon>Eubacteriales</taxon>
        <taxon>Clostridiales Family XVII. Incertae Sedis</taxon>
        <taxon>Sulfobacillus</taxon>
    </lineage>
</organism>
<dbReference type="PROSITE" id="PS51354">
    <property type="entry name" value="GLUTAREDOXIN_2"/>
    <property type="match status" value="1"/>
</dbReference>
<evidence type="ECO:0000259" key="1">
    <source>
        <dbReference type="Pfam" id="PF00462"/>
    </source>
</evidence>
<dbReference type="AlphaFoldDB" id="A0A1R0IMV2"/>
<protein>
    <submittedName>
        <fullName evidence="2">Glutaredoxin family protein</fullName>
    </submittedName>
</protein>
<dbReference type="RefSeq" id="WP_028962854.1">
    <property type="nucleotide sequence ID" value="NZ_MDZD01000032.1"/>
</dbReference>
<proteinExistence type="predicted"/>
<dbReference type="EMBL" id="PXYX01000010">
    <property type="protein sequence ID" value="PSR27847.1"/>
    <property type="molecule type" value="Genomic_DNA"/>
</dbReference>
<reference evidence="2 3" key="1">
    <citation type="journal article" date="2014" name="BMC Genomics">
        <title>Comparison of environmental and isolate Sulfobacillus genomes reveals diverse carbon, sulfur, nitrogen, and hydrogen metabolisms.</title>
        <authorList>
            <person name="Justice N.B."/>
            <person name="Norman A."/>
            <person name="Brown C.T."/>
            <person name="Singh A."/>
            <person name="Thomas B.C."/>
            <person name="Banfield J.F."/>
        </authorList>
    </citation>
    <scope>NUCLEOTIDE SEQUENCE [LARGE SCALE GENOMIC DNA]</scope>
    <source>
        <strain evidence="2">AMDSBA5</strain>
    </source>
</reference>
<evidence type="ECO:0000313" key="2">
    <source>
        <dbReference type="EMBL" id="PSR27847.1"/>
    </source>
</evidence>
<dbReference type="InterPro" id="IPR002109">
    <property type="entry name" value="Glutaredoxin"/>
</dbReference>
<name>A0A1R0IMV2_SULTH</name>
<sequence>MPSVDIYTHPGCPGGEAAEIFFKQRGIPYQIYNIADNIVAQQKMQQWGYKETPILVIGEQILRGFDPVALEEWWRHSTS</sequence>
<dbReference type="Pfam" id="PF00462">
    <property type="entry name" value="Glutaredoxin"/>
    <property type="match status" value="1"/>
</dbReference>
<dbReference type="Gene3D" id="3.40.30.10">
    <property type="entry name" value="Glutaredoxin"/>
    <property type="match status" value="1"/>
</dbReference>
<accession>A0A1R0IMV2</accession>
<dbReference type="SUPFAM" id="SSF52833">
    <property type="entry name" value="Thioredoxin-like"/>
    <property type="match status" value="1"/>
</dbReference>
<comment type="caution">
    <text evidence="2">The sequence shown here is derived from an EMBL/GenBank/DDBJ whole genome shotgun (WGS) entry which is preliminary data.</text>
</comment>